<dbReference type="OrthoDB" id="9179784at2"/>
<proteinExistence type="predicted"/>
<accession>A0A5C1YFI4</accession>
<dbReference type="EMBL" id="CP043505">
    <property type="protein sequence ID" value="QEO13522.1"/>
    <property type="molecule type" value="Genomic_DNA"/>
</dbReference>
<protein>
    <recommendedName>
        <fullName evidence="4">Glycosyltransferase</fullName>
    </recommendedName>
</protein>
<keyword evidence="1" id="KW-0175">Coiled coil</keyword>
<organism evidence="2 3">
    <name type="scientific">Agromyces intestinalis</name>
    <dbReference type="NCBI Taxonomy" id="2592652"/>
    <lineage>
        <taxon>Bacteria</taxon>
        <taxon>Bacillati</taxon>
        <taxon>Actinomycetota</taxon>
        <taxon>Actinomycetes</taxon>
        <taxon>Micrococcales</taxon>
        <taxon>Microbacteriaceae</taxon>
        <taxon>Agromyces</taxon>
    </lineage>
</organism>
<keyword evidence="3" id="KW-1185">Reference proteome</keyword>
<dbReference type="RefSeq" id="WP_149159545.1">
    <property type="nucleotide sequence ID" value="NZ_CP043505.1"/>
</dbReference>
<sequence>MSTREPLRTVLVAQAQLSRFAGSEMVTLELIEQFVAWGARVVVATHASTPPLRPLIDATGGVEVIPVDALMDPARLDGYHIDLAWIHHGVLPPAILRAADSIPVVFNHMSGVHPIEFPIVPEAEADLATLSLFNSRETLERQRESGLLDRLDPERIGLFENPAPDAFLDVPARPVGDALIRIAVVSNHLPDEVREALESLEGVVEAVYIGESTPGGSPRRLDPAVLEPFDAVITIGKTVQYAICASRPVYCYDWFGGPGWLSAENFDAARARNFSGRGFTAREPSRIASELVDGFVDAHAFALVAADVHAPEFTLSTRLKEVLGRCAAAPEQQRSVTAETAASIAKLQEFTATWVRAGSRASRAADEAATVERARQALDEQVHALQDDLEAAQAIAARREQQVGELEALITTLRSDLADLAERERRLSARVAQSEEELATLRHFRARRSVRALVAVTRPFVLAGRAVRRVVPSRATQADR</sequence>
<dbReference type="Gene3D" id="1.20.5.340">
    <property type="match status" value="1"/>
</dbReference>
<evidence type="ECO:0000313" key="3">
    <source>
        <dbReference type="Proteomes" id="UP000324678"/>
    </source>
</evidence>
<dbReference type="KEGG" id="ail:FLP10_03150"/>
<evidence type="ECO:0008006" key="4">
    <source>
        <dbReference type="Google" id="ProtNLM"/>
    </source>
</evidence>
<gene>
    <name evidence="2" type="ORF">FLP10_03150</name>
</gene>
<reference evidence="2 3" key="1">
    <citation type="submission" date="2019-09" db="EMBL/GenBank/DDBJ databases">
        <title>Genome sequencing of strain KACC 19306.</title>
        <authorList>
            <person name="Heo J."/>
            <person name="Kim S.-J."/>
            <person name="Kim J.-S."/>
            <person name="Hong S.-B."/>
            <person name="Kwon S.-W."/>
        </authorList>
    </citation>
    <scope>NUCLEOTIDE SEQUENCE [LARGE SCALE GENOMIC DNA]</scope>
    <source>
        <strain evidence="2 3">KACC 19306</strain>
    </source>
</reference>
<dbReference type="AlphaFoldDB" id="A0A5C1YFI4"/>
<name>A0A5C1YFI4_9MICO</name>
<dbReference type="Proteomes" id="UP000324678">
    <property type="component" value="Chromosome"/>
</dbReference>
<evidence type="ECO:0000256" key="1">
    <source>
        <dbReference type="SAM" id="Coils"/>
    </source>
</evidence>
<evidence type="ECO:0000313" key="2">
    <source>
        <dbReference type="EMBL" id="QEO13522.1"/>
    </source>
</evidence>
<feature type="coiled-coil region" evidence="1">
    <location>
        <begin position="361"/>
        <end position="437"/>
    </location>
</feature>